<dbReference type="EMBL" id="VSRR010002375">
    <property type="protein sequence ID" value="MPC31142.1"/>
    <property type="molecule type" value="Genomic_DNA"/>
</dbReference>
<protein>
    <submittedName>
        <fullName evidence="1">Uncharacterized protein</fullName>
    </submittedName>
</protein>
<dbReference type="AlphaFoldDB" id="A0A5B7EAI7"/>
<accession>A0A5B7EAI7</accession>
<comment type="caution">
    <text evidence="1">The sequence shown here is derived from an EMBL/GenBank/DDBJ whole genome shotgun (WGS) entry which is preliminary data.</text>
</comment>
<gene>
    <name evidence="1" type="ORF">E2C01_024421</name>
</gene>
<dbReference type="Proteomes" id="UP000324222">
    <property type="component" value="Unassembled WGS sequence"/>
</dbReference>
<keyword evidence="2" id="KW-1185">Reference proteome</keyword>
<name>A0A5B7EAI7_PORTR</name>
<sequence>MLEEPGVRETRADMSTELHFNQQVSQASLSMPCFISPHTRLIFYSSSCYRRTCCRYHVLECLVLTN</sequence>
<proteinExistence type="predicted"/>
<evidence type="ECO:0000313" key="2">
    <source>
        <dbReference type="Proteomes" id="UP000324222"/>
    </source>
</evidence>
<reference evidence="1 2" key="1">
    <citation type="submission" date="2019-05" db="EMBL/GenBank/DDBJ databases">
        <title>Another draft genome of Portunus trituberculatus and its Hox gene families provides insights of decapod evolution.</title>
        <authorList>
            <person name="Jeong J.-H."/>
            <person name="Song I."/>
            <person name="Kim S."/>
            <person name="Choi T."/>
            <person name="Kim D."/>
            <person name="Ryu S."/>
            <person name="Kim W."/>
        </authorList>
    </citation>
    <scope>NUCLEOTIDE SEQUENCE [LARGE SCALE GENOMIC DNA]</scope>
    <source>
        <tissue evidence="1">Muscle</tissue>
    </source>
</reference>
<evidence type="ECO:0000313" key="1">
    <source>
        <dbReference type="EMBL" id="MPC31142.1"/>
    </source>
</evidence>
<organism evidence="1 2">
    <name type="scientific">Portunus trituberculatus</name>
    <name type="common">Swimming crab</name>
    <name type="synonym">Neptunus trituberculatus</name>
    <dbReference type="NCBI Taxonomy" id="210409"/>
    <lineage>
        <taxon>Eukaryota</taxon>
        <taxon>Metazoa</taxon>
        <taxon>Ecdysozoa</taxon>
        <taxon>Arthropoda</taxon>
        <taxon>Crustacea</taxon>
        <taxon>Multicrustacea</taxon>
        <taxon>Malacostraca</taxon>
        <taxon>Eumalacostraca</taxon>
        <taxon>Eucarida</taxon>
        <taxon>Decapoda</taxon>
        <taxon>Pleocyemata</taxon>
        <taxon>Brachyura</taxon>
        <taxon>Eubrachyura</taxon>
        <taxon>Portunoidea</taxon>
        <taxon>Portunidae</taxon>
        <taxon>Portuninae</taxon>
        <taxon>Portunus</taxon>
    </lineage>
</organism>